<dbReference type="AlphaFoldDB" id="A0A2U9IEQ5"/>
<comment type="subcellular location">
    <subcellularLocation>
        <location evidence="1">Cytoplasm</location>
    </subcellularLocation>
</comment>
<keyword evidence="1 2" id="KW-0240">DNA-directed RNA polymerase</keyword>
<dbReference type="InterPro" id="IPR012340">
    <property type="entry name" value="NA-bd_OB-fold"/>
</dbReference>
<dbReference type="Gene3D" id="2.40.50.140">
    <property type="entry name" value="Nucleic acid-binding proteins"/>
    <property type="match status" value="1"/>
</dbReference>
<evidence type="ECO:0000313" key="2">
    <source>
        <dbReference type="EMBL" id="AWR94446.1"/>
    </source>
</evidence>
<dbReference type="Pfam" id="PF16992">
    <property type="entry name" value="RNA_pol_RpbG"/>
    <property type="match status" value="1"/>
</dbReference>
<keyword evidence="1" id="KW-0963">Cytoplasm</keyword>
<dbReference type="Proteomes" id="UP000248044">
    <property type="component" value="Chromosome"/>
</dbReference>
<comment type="function">
    <text evidence="1">DNA-dependent RNA polymerase (RNAP) catalyzes the transcription of DNA into RNA using the four ribonucleoside triphosphates as substrates.</text>
</comment>
<keyword evidence="1 2" id="KW-0808">Transferase</keyword>
<keyword evidence="1" id="KW-0804">Transcription</keyword>
<organism evidence="2 3">
    <name type="scientific">Acidianus brierleyi</name>
    <dbReference type="NCBI Taxonomy" id="41673"/>
    <lineage>
        <taxon>Archaea</taxon>
        <taxon>Thermoproteota</taxon>
        <taxon>Thermoprotei</taxon>
        <taxon>Sulfolobales</taxon>
        <taxon>Sulfolobaceae</taxon>
        <taxon>Acidianus</taxon>
    </lineage>
</organism>
<dbReference type="InterPro" id="IPR031555">
    <property type="entry name" value="RNA_pol_Rpo8"/>
</dbReference>
<comment type="catalytic activity">
    <reaction evidence="1">
        <text>RNA(n) + a ribonucleoside 5'-triphosphate = RNA(n+1) + diphosphate</text>
        <dbReference type="Rhea" id="RHEA:21248"/>
        <dbReference type="Rhea" id="RHEA-COMP:14527"/>
        <dbReference type="Rhea" id="RHEA-COMP:17342"/>
        <dbReference type="ChEBI" id="CHEBI:33019"/>
        <dbReference type="ChEBI" id="CHEBI:61557"/>
        <dbReference type="ChEBI" id="CHEBI:140395"/>
        <dbReference type="EC" id="2.7.7.6"/>
    </reaction>
</comment>
<dbReference type="EC" id="2.7.7.6" evidence="1"/>
<evidence type="ECO:0000256" key="1">
    <source>
        <dbReference type="HAMAP-Rule" id="MF_00866"/>
    </source>
</evidence>
<dbReference type="KEGG" id="abri:DFR85_07400"/>
<protein>
    <recommendedName>
        <fullName evidence="1">DNA-directed RNA polymerase subunit Rpo8</fullName>
        <ecNumber evidence="1">2.7.7.6</ecNumber>
    </recommendedName>
    <alternativeName>
        <fullName evidence="1">DNA-directed RNA polymerase, subunit G</fullName>
    </alternativeName>
</protein>
<keyword evidence="1 2" id="KW-0548">Nucleotidyltransferase</keyword>
<dbReference type="GO" id="GO:0006351">
    <property type="term" value="P:DNA-templated transcription"/>
    <property type="evidence" value="ECO:0007669"/>
    <property type="project" value="UniProtKB-UniRule"/>
</dbReference>
<name>A0A2U9IEQ5_9CREN</name>
<comment type="subunit">
    <text evidence="1">Part of the RNA polymerase complex.</text>
</comment>
<dbReference type="OrthoDB" id="34039at2157"/>
<comment type="similarity">
    <text evidence="1">Belongs to the archaeal Rpo8 RNA polymerase subunit family.</text>
</comment>
<dbReference type="GO" id="GO:0003899">
    <property type="term" value="F:DNA-directed RNA polymerase activity"/>
    <property type="evidence" value="ECO:0007669"/>
    <property type="project" value="UniProtKB-UniRule"/>
</dbReference>
<sequence length="124" mass="14219">MLSKNSYEYQELCRITSIEQGAIRGIDVIKLDCGKIKIDVDMISQINVFTANQQVKFIISKNKPEFTNNDFCAHGYVVTEKHQESYVTIISLFGPLIRIVSDESFCNKYNISIMDHVYVCIIKT</sequence>
<keyword evidence="3" id="KW-1185">Reference proteome</keyword>
<dbReference type="EMBL" id="CP029289">
    <property type="protein sequence ID" value="AWR94446.1"/>
    <property type="molecule type" value="Genomic_DNA"/>
</dbReference>
<dbReference type="GO" id="GO:0005737">
    <property type="term" value="C:cytoplasm"/>
    <property type="evidence" value="ECO:0007669"/>
    <property type="project" value="UniProtKB-SubCell"/>
</dbReference>
<accession>A0A2U9IEQ5</accession>
<proteinExistence type="inferred from homology"/>
<dbReference type="RefSeq" id="WP_110270327.1">
    <property type="nucleotide sequence ID" value="NZ_CP029289.2"/>
</dbReference>
<dbReference type="HAMAP" id="MF_00866">
    <property type="entry name" value="RNApol_arch_Rpo8"/>
    <property type="match status" value="1"/>
</dbReference>
<gene>
    <name evidence="1" type="primary">rpo8</name>
    <name evidence="1" type="synonym">rpoG</name>
    <name evidence="2" type="ORF">DFR85_07400</name>
</gene>
<evidence type="ECO:0000313" key="3">
    <source>
        <dbReference type="Proteomes" id="UP000248044"/>
    </source>
</evidence>
<dbReference type="GO" id="GO:0000428">
    <property type="term" value="C:DNA-directed RNA polymerase complex"/>
    <property type="evidence" value="ECO:0007669"/>
    <property type="project" value="UniProtKB-KW"/>
</dbReference>
<reference evidence="2 3" key="1">
    <citation type="submission" date="2018-05" db="EMBL/GenBank/DDBJ databases">
        <title>Complete Genome Sequences of Extremely Thermoacidophilic, Metal-Mobilizing Type-Strain Members of the Archaeal Family Sulfolobaceae: Acidianus brierleyi DSM-1651T, Acidianus sulfidivorans DSM-18786T, Metallosphaera hakonensis DSM-7519T, and Metallosphaera prunae DSM-10039T.</title>
        <authorList>
            <person name="Counts J.A."/>
            <person name="Kelly R.M."/>
        </authorList>
    </citation>
    <scope>NUCLEOTIDE SEQUENCE [LARGE SCALE GENOMIC DNA]</scope>
    <source>
        <strain evidence="2 3">DSM 1651</strain>
    </source>
</reference>
<dbReference type="GeneID" id="36831970"/>